<feature type="transmembrane region" description="Helical" evidence="8">
    <location>
        <begin position="63"/>
        <end position="81"/>
    </location>
</feature>
<accession>A0A411EBM2</accession>
<evidence type="ECO:0000256" key="6">
    <source>
        <dbReference type="ARBA" id="ARBA00023136"/>
    </source>
</evidence>
<organism evidence="9 10">
    <name type="scientific">Muriicola soli</name>
    <dbReference type="NCBI Taxonomy" id="2507538"/>
    <lineage>
        <taxon>Bacteria</taxon>
        <taxon>Pseudomonadati</taxon>
        <taxon>Bacteroidota</taxon>
        <taxon>Flavobacteriia</taxon>
        <taxon>Flavobacteriales</taxon>
        <taxon>Flavobacteriaceae</taxon>
        <taxon>Muriicola</taxon>
    </lineage>
</organism>
<comment type="subcellular location">
    <subcellularLocation>
        <location evidence="1">Membrane</location>
        <topology evidence="1">Multi-pass membrane protein</topology>
    </subcellularLocation>
</comment>
<keyword evidence="2 9" id="KW-0328">Glycosyltransferase</keyword>
<evidence type="ECO:0000256" key="1">
    <source>
        <dbReference type="ARBA" id="ARBA00004141"/>
    </source>
</evidence>
<evidence type="ECO:0000256" key="8">
    <source>
        <dbReference type="SAM" id="Phobius"/>
    </source>
</evidence>
<proteinExistence type="inferred from homology"/>
<dbReference type="OrthoDB" id="1491846at2"/>
<feature type="transmembrane region" description="Helical" evidence="8">
    <location>
        <begin position="38"/>
        <end position="56"/>
    </location>
</feature>
<dbReference type="Proteomes" id="UP000290889">
    <property type="component" value="Chromosome"/>
</dbReference>
<protein>
    <submittedName>
        <fullName evidence="9">Mannosyltransferase</fullName>
    </submittedName>
</protein>
<evidence type="ECO:0000256" key="2">
    <source>
        <dbReference type="ARBA" id="ARBA00022676"/>
    </source>
</evidence>
<keyword evidence="6 8" id="KW-0472">Membrane</keyword>
<dbReference type="NCBIfam" id="NF038066">
    <property type="entry name" value="MptB"/>
    <property type="match status" value="1"/>
</dbReference>
<dbReference type="InterPro" id="IPR049829">
    <property type="entry name" value="MptA/B-like"/>
</dbReference>
<keyword evidence="3 9" id="KW-0808">Transferase</keyword>
<dbReference type="AlphaFoldDB" id="A0A411EBM2"/>
<gene>
    <name evidence="9" type="ORF">EQY75_11190</name>
</gene>
<evidence type="ECO:0000256" key="3">
    <source>
        <dbReference type="ARBA" id="ARBA00022679"/>
    </source>
</evidence>
<evidence type="ECO:0000256" key="4">
    <source>
        <dbReference type="ARBA" id="ARBA00022692"/>
    </source>
</evidence>
<name>A0A411EBM2_9FLAO</name>
<feature type="transmembrane region" description="Helical" evidence="8">
    <location>
        <begin position="334"/>
        <end position="352"/>
    </location>
</feature>
<feature type="transmembrane region" description="Helical" evidence="8">
    <location>
        <begin position="235"/>
        <end position="256"/>
    </location>
</feature>
<evidence type="ECO:0000256" key="5">
    <source>
        <dbReference type="ARBA" id="ARBA00022989"/>
    </source>
</evidence>
<dbReference type="RefSeq" id="WP_129605876.1">
    <property type="nucleotide sequence ID" value="NZ_CP035544.1"/>
</dbReference>
<keyword evidence="4 8" id="KW-0812">Transmembrane</keyword>
<dbReference type="GO" id="GO:0005886">
    <property type="term" value="C:plasma membrane"/>
    <property type="evidence" value="ECO:0007669"/>
    <property type="project" value="UniProtKB-SubCell"/>
</dbReference>
<comment type="similarity">
    <text evidence="7">Belongs to the MptA/B family.</text>
</comment>
<dbReference type="Pfam" id="PF26314">
    <property type="entry name" value="MptA_B_family"/>
    <property type="match status" value="1"/>
</dbReference>
<feature type="transmembrane region" description="Helical" evidence="8">
    <location>
        <begin position="195"/>
        <end position="215"/>
    </location>
</feature>
<feature type="transmembrane region" description="Helical" evidence="8">
    <location>
        <begin position="268"/>
        <end position="287"/>
    </location>
</feature>
<reference evidence="9 10" key="1">
    <citation type="submission" date="2019-01" db="EMBL/GenBank/DDBJ databases">
        <title>Muriicola soli sp. nov., isolated from soil.</title>
        <authorList>
            <person name="Kang H.J."/>
            <person name="Kim S.B."/>
        </authorList>
    </citation>
    <scope>NUCLEOTIDE SEQUENCE [LARGE SCALE GENOMIC DNA]</scope>
    <source>
        <strain evidence="9 10">MMS17-SY002</strain>
    </source>
</reference>
<sequence length="454" mass="52710">MPNAVLTYWKLHKVPILISLLCGLFYYTFAYHLERSDFTRLLGLYLALFFLCYKLIQFEKWNYKFLLFLGIAFRLIFLVTSPNLSQDFYRFIWDGQLINMGVNPYLYLPVDLLESAEIVIPQAKYLIEGMESLSASNFSNYPPLSQMLFGLCAWLGGGEILGSLIAIRVVLLLADLGIFYFGRKLLKFVNKSPHLIFWYFLNPLVITELGGNLHFEGVMLFFLLFALHLIANNKWLLATVPMALSISVKLIPLMFLPLFFKSLGFKKGLVFNTLVMLLVIATIIPFYDPEFSQNYMATLSLWFSNFEFNASIYNVVKNLGARIDLKPWELIKSYGRLIPVIVILWVCLLSYFRKNNSMRILIQSMLFILAVYFFLSPTVHPWYVISLLVLCLFTDYRFPLVWSATIVLSYSAYRGAEVEESMGFLIIEYLSVYGFFIYELFKHRSFKSLIPKNV</sequence>
<keyword evidence="10" id="KW-1185">Reference proteome</keyword>
<feature type="transmembrane region" description="Helical" evidence="8">
    <location>
        <begin position="147"/>
        <end position="174"/>
    </location>
</feature>
<evidence type="ECO:0000313" key="9">
    <source>
        <dbReference type="EMBL" id="QBA65038.1"/>
    </source>
</evidence>
<evidence type="ECO:0000313" key="10">
    <source>
        <dbReference type="Proteomes" id="UP000290889"/>
    </source>
</evidence>
<feature type="transmembrane region" description="Helical" evidence="8">
    <location>
        <begin position="422"/>
        <end position="441"/>
    </location>
</feature>
<dbReference type="GO" id="GO:0016758">
    <property type="term" value="F:hexosyltransferase activity"/>
    <property type="evidence" value="ECO:0007669"/>
    <property type="project" value="InterPro"/>
</dbReference>
<feature type="transmembrane region" description="Helical" evidence="8">
    <location>
        <begin position="12"/>
        <end position="32"/>
    </location>
</feature>
<dbReference type="EMBL" id="CP035544">
    <property type="protein sequence ID" value="QBA65038.1"/>
    <property type="molecule type" value="Genomic_DNA"/>
</dbReference>
<keyword evidence="5 8" id="KW-1133">Transmembrane helix</keyword>
<dbReference type="KEGG" id="mur:EQY75_11190"/>
<evidence type="ECO:0000256" key="7">
    <source>
        <dbReference type="ARBA" id="ARBA00043987"/>
    </source>
</evidence>